<evidence type="ECO:0000313" key="2">
    <source>
        <dbReference type="Proteomes" id="UP001174909"/>
    </source>
</evidence>
<organism evidence="1 2">
    <name type="scientific">Geodia barretti</name>
    <name type="common">Barrett's horny sponge</name>
    <dbReference type="NCBI Taxonomy" id="519541"/>
    <lineage>
        <taxon>Eukaryota</taxon>
        <taxon>Metazoa</taxon>
        <taxon>Porifera</taxon>
        <taxon>Demospongiae</taxon>
        <taxon>Heteroscleromorpha</taxon>
        <taxon>Tetractinellida</taxon>
        <taxon>Astrophorina</taxon>
        <taxon>Geodiidae</taxon>
        <taxon>Geodia</taxon>
    </lineage>
</organism>
<dbReference type="AlphaFoldDB" id="A0AA35RS84"/>
<dbReference type="EMBL" id="CASHTH010001519">
    <property type="protein sequence ID" value="CAI8016357.1"/>
    <property type="molecule type" value="Genomic_DNA"/>
</dbReference>
<comment type="caution">
    <text evidence="1">The sequence shown here is derived from an EMBL/GenBank/DDBJ whole genome shotgun (WGS) entry which is preliminary data.</text>
</comment>
<accession>A0AA35RS84</accession>
<sequence length="47" mass="5483">MRTAVVRDNDPRSDILRVNRVRTYLSSCNEHRVCWFITLQSGDISDS</sequence>
<name>A0AA35RS84_GEOBA</name>
<proteinExistence type="predicted"/>
<evidence type="ECO:0000313" key="1">
    <source>
        <dbReference type="EMBL" id="CAI8016357.1"/>
    </source>
</evidence>
<keyword evidence="2" id="KW-1185">Reference proteome</keyword>
<reference evidence="1" key="1">
    <citation type="submission" date="2023-03" db="EMBL/GenBank/DDBJ databases">
        <authorList>
            <person name="Steffen K."/>
            <person name="Cardenas P."/>
        </authorList>
    </citation>
    <scope>NUCLEOTIDE SEQUENCE</scope>
</reference>
<gene>
    <name evidence="1" type="ORF">GBAR_LOCUS10033</name>
</gene>
<protein>
    <submittedName>
        <fullName evidence="1">Uncharacterized protein</fullName>
    </submittedName>
</protein>
<dbReference type="Proteomes" id="UP001174909">
    <property type="component" value="Unassembled WGS sequence"/>
</dbReference>